<evidence type="ECO:0000313" key="2">
    <source>
        <dbReference type="Proteomes" id="UP000010998"/>
    </source>
</evidence>
<dbReference type="STRING" id="754035.Mesau_00729"/>
<protein>
    <submittedName>
        <fullName evidence="1">Uncharacterized protein</fullName>
    </submittedName>
</protein>
<organism evidence="1 2">
    <name type="scientific">Mesorhizobium australicum (strain HAMBI 3006 / LMG 24608 / WSM2073)</name>
    <dbReference type="NCBI Taxonomy" id="754035"/>
    <lineage>
        <taxon>Bacteria</taxon>
        <taxon>Pseudomonadati</taxon>
        <taxon>Pseudomonadota</taxon>
        <taxon>Alphaproteobacteria</taxon>
        <taxon>Hyphomicrobiales</taxon>
        <taxon>Phyllobacteriaceae</taxon>
        <taxon>Mesorhizobium</taxon>
    </lineage>
</organism>
<name>L0KFB7_MESAW</name>
<dbReference type="Proteomes" id="UP000010998">
    <property type="component" value="Chromosome"/>
</dbReference>
<keyword evidence="2" id="KW-1185">Reference proteome</keyword>
<dbReference type="RefSeq" id="WP_015314687.1">
    <property type="nucleotide sequence ID" value="NC_019973.1"/>
</dbReference>
<dbReference type="AlphaFoldDB" id="L0KFB7"/>
<sequence>MSGLQQLVGLIVLALIAAGVIIAVDYRTVQPKAPVDDRVLACYALIPADRQAGLHFKYEPDTKTATVDVDAEETTKRPTNEQLDTFIQCLHVFIKDVRLATASQPAAPLGEVADHWSASGQVGLKLTLMPGSNNEVLNNLRFGPASGNKSDIVAAWCKGAAACVKCDPQEPTPQTLEVLVSLLPGSHTNKVQMPGSWETPNQAKPWQLVDRKGRRFFYECGQAS</sequence>
<dbReference type="KEGG" id="mam:Mesau_00729"/>
<reference evidence="2" key="1">
    <citation type="submission" date="2012-02" db="EMBL/GenBank/DDBJ databases">
        <title>Complete sequence of Mesorhizobium australicum WSM2073.</title>
        <authorList>
            <person name="Lucas S."/>
            <person name="Han J."/>
            <person name="Lapidus A."/>
            <person name="Cheng J.-F."/>
            <person name="Goodwin L."/>
            <person name="Pitluck S."/>
            <person name="Peters L."/>
            <person name="Gu W."/>
            <person name="Detter J.C."/>
            <person name="Han C."/>
            <person name="Tapia R."/>
            <person name="Land M."/>
            <person name="Hauser L."/>
            <person name="Kyrpides N."/>
            <person name="Ivanova N."/>
            <person name="Pagani I."/>
            <person name="Reeve W.G."/>
            <person name="Howieson J.G."/>
            <person name="Tiwari R.P."/>
            <person name="O'Hara G.W."/>
            <person name="Atkins C.A."/>
            <person name="Ronson C.W."/>
            <person name="Nandasena K.G."/>
            <person name="Woyke T."/>
        </authorList>
    </citation>
    <scope>NUCLEOTIDE SEQUENCE [LARGE SCALE GENOMIC DNA]</scope>
    <source>
        <strain evidence="2">LMG 24608 / HAMBI 3006 / WSM2073</strain>
    </source>
</reference>
<gene>
    <name evidence="1" type="ordered locus">Mesau_00729</name>
</gene>
<proteinExistence type="predicted"/>
<evidence type="ECO:0000313" key="1">
    <source>
        <dbReference type="EMBL" id="AGB43215.1"/>
    </source>
</evidence>
<accession>L0KFB7</accession>
<dbReference type="HOGENOM" id="CLU_1233829_0_0_5"/>
<dbReference type="EMBL" id="CP003358">
    <property type="protein sequence ID" value="AGB43215.1"/>
    <property type="molecule type" value="Genomic_DNA"/>
</dbReference>
<dbReference type="GeneID" id="90988255"/>